<dbReference type="SUPFAM" id="SSF57850">
    <property type="entry name" value="RING/U-box"/>
    <property type="match status" value="1"/>
</dbReference>
<evidence type="ECO:0000313" key="6">
    <source>
        <dbReference type="Proteomes" id="UP001295684"/>
    </source>
</evidence>
<proteinExistence type="predicted"/>
<dbReference type="GO" id="GO:0008270">
    <property type="term" value="F:zinc ion binding"/>
    <property type="evidence" value="ECO:0007669"/>
    <property type="project" value="UniProtKB-KW"/>
</dbReference>
<gene>
    <name evidence="5" type="ORF">ECRASSUSDP1_LOCUS20743</name>
</gene>
<keyword evidence="1" id="KW-0863">Zinc-finger</keyword>
<evidence type="ECO:0000256" key="3">
    <source>
        <dbReference type="SAM" id="Phobius"/>
    </source>
</evidence>
<keyword evidence="6" id="KW-1185">Reference proteome</keyword>
<evidence type="ECO:0000259" key="4">
    <source>
        <dbReference type="PROSITE" id="PS50089"/>
    </source>
</evidence>
<dbReference type="InterPro" id="IPR013083">
    <property type="entry name" value="Znf_RING/FYVE/PHD"/>
</dbReference>
<feature type="region of interest" description="Disordered" evidence="2">
    <location>
        <begin position="230"/>
        <end position="254"/>
    </location>
</feature>
<dbReference type="PROSITE" id="PS50089">
    <property type="entry name" value="ZF_RING_2"/>
    <property type="match status" value="1"/>
</dbReference>
<protein>
    <recommendedName>
        <fullName evidence="4">RING-type domain-containing protein</fullName>
    </recommendedName>
</protein>
<keyword evidence="3" id="KW-0472">Membrane</keyword>
<dbReference type="PANTHER" id="PTHR47035">
    <property type="entry name" value="OS11G0150450 PROTEIN"/>
    <property type="match status" value="1"/>
</dbReference>
<dbReference type="InterPro" id="IPR053070">
    <property type="entry name" value="RING-type_E3_ubiquitin-ligase"/>
</dbReference>
<accession>A0AAD1XUV1</accession>
<keyword evidence="1" id="KW-0862">Zinc</keyword>
<feature type="transmembrane region" description="Helical" evidence="3">
    <location>
        <begin position="94"/>
        <end position="115"/>
    </location>
</feature>
<dbReference type="Gene3D" id="3.30.40.10">
    <property type="entry name" value="Zinc/RING finger domain, C3HC4 (zinc finger)"/>
    <property type="match status" value="1"/>
</dbReference>
<dbReference type="PANTHER" id="PTHR47035:SF4">
    <property type="entry name" value="OS02G0676500 PROTEIN"/>
    <property type="match status" value="1"/>
</dbReference>
<reference evidence="5" key="1">
    <citation type="submission" date="2023-07" db="EMBL/GenBank/DDBJ databases">
        <authorList>
            <consortium name="AG Swart"/>
            <person name="Singh M."/>
            <person name="Singh A."/>
            <person name="Seah K."/>
            <person name="Emmerich C."/>
        </authorList>
    </citation>
    <scope>NUCLEOTIDE SEQUENCE</scope>
    <source>
        <strain evidence="5">DP1</strain>
    </source>
</reference>
<evidence type="ECO:0000256" key="2">
    <source>
        <dbReference type="SAM" id="MobiDB-lite"/>
    </source>
</evidence>
<dbReference type="EMBL" id="CAMPGE010021166">
    <property type="protein sequence ID" value="CAI2379334.1"/>
    <property type="molecule type" value="Genomic_DNA"/>
</dbReference>
<feature type="domain" description="RING-type" evidence="4">
    <location>
        <begin position="157"/>
        <end position="199"/>
    </location>
</feature>
<comment type="caution">
    <text evidence="5">The sequence shown here is derived from an EMBL/GenBank/DDBJ whole genome shotgun (WGS) entry which is preliminary data.</text>
</comment>
<dbReference type="SMART" id="SM00184">
    <property type="entry name" value="RING"/>
    <property type="match status" value="1"/>
</dbReference>
<sequence>MCNQSPSVIGILMFAFIFQQLFQGDYEQTRTFVLFWPSAMIIYMLFHIGYSILKKYLGVSAYLLFIATGYLLVAGLFFNFTMANEYMDDKNESTYFWIVEGLSLVVSIRFIYLVLRKCTGNRVNELDTNLEVDERNYFEQIPYIIYQPFTSLKSDECSICLTKYEQDDTIKVMPVCFHTFHSQCIREWLENNSTCPFCRREFTQSEIQKAERMNEQEIYESIKVSDIRPSIFSKPERKDPRDSLNIPYDPNYKG</sequence>
<feature type="transmembrane region" description="Helical" evidence="3">
    <location>
        <begin position="60"/>
        <end position="82"/>
    </location>
</feature>
<dbReference type="AlphaFoldDB" id="A0AAD1XUV1"/>
<dbReference type="InterPro" id="IPR001841">
    <property type="entry name" value="Znf_RING"/>
</dbReference>
<name>A0AAD1XUV1_EUPCR</name>
<keyword evidence="3" id="KW-0812">Transmembrane</keyword>
<keyword evidence="3" id="KW-1133">Transmembrane helix</keyword>
<keyword evidence="1" id="KW-0479">Metal-binding</keyword>
<evidence type="ECO:0000313" key="5">
    <source>
        <dbReference type="EMBL" id="CAI2379334.1"/>
    </source>
</evidence>
<dbReference type="Proteomes" id="UP001295684">
    <property type="component" value="Unassembled WGS sequence"/>
</dbReference>
<dbReference type="Pfam" id="PF13639">
    <property type="entry name" value="zf-RING_2"/>
    <property type="match status" value="1"/>
</dbReference>
<evidence type="ECO:0000256" key="1">
    <source>
        <dbReference type="PROSITE-ProRule" id="PRU00175"/>
    </source>
</evidence>
<feature type="transmembrane region" description="Helical" evidence="3">
    <location>
        <begin position="33"/>
        <end position="53"/>
    </location>
</feature>
<organism evidence="5 6">
    <name type="scientific">Euplotes crassus</name>
    <dbReference type="NCBI Taxonomy" id="5936"/>
    <lineage>
        <taxon>Eukaryota</taxon>
        <taxon>Sar</taxon>
        <taxon>Alveolata</taxon>
        <taxon>Ciliophora</taxon>
        <taxon>Intramacronucleata</taxon>
        <taxon>Spirotrichea</taxon>
        <taxon>Hypotrichia</taxon>
        <taxon>Euplotida</taxon>
        <taxon>Euplotidae</taxon>
        <taxon>Moneuplotes</taxon>
    </lineage>
</organism>